<dbReference type="AlphaFoldDB" id="A0AAN8K8V1"/>
<proteinExistence type="predicted"/>
<evidence type="ECO:0008006" key="3">
    <source>
        <dbReference type="Google" id="ProtNLM"/>
    </source>
</evidence>
<dbReference type="Gene3D" id="2.30.30.100">
    <property type="match status" value="1"/>
</dbReference>
<keyword evidence="2" id="KW-1185">Reference proteome</keyword>
<protein>
    <recommendedName>
        <fullName evidence="3">Gem-associated protein 7</fullName>
    </recommendedName>
</protein>
<dbReference type="EMBL" id="JAZGQO010000005">
    <property type="protein sequence ID" value="KAK6186799.1"/>
    <property type="molecule type" value="Genomic_DNA"/>
</dbReference>
<evidence type="ECO:0000313" key="2">
    <source>
        <dbReference type="Proteomes" id="UP001347796"/>
    </source>
</evidence>
<reference evidence="1 2" key="1">
    <citation type="submission" date="2024-01" db="EMBL/GenBank/DDBJ databases">
        <title>The genome of the rayed Mediterranean limpet Patella caerulea (Linnaeus, 1758).</title>
        <authorList>
            <person name="Anh-Thu Weber A."/>
            <person name="Halstead-Nussloch G."/>
        </authorList>
    </citation>
    <scope>NUCLEOTIDE SEQUENCE [LARGE SCALE GENOMIC DNA]</scope>
    <source>
        <strain evidence="1">AATW-2023a</strain>
        <tissue evidence="1">Whole specimen</tissue>
    </source>
</reference>
<dbReference type="InterPro" id="IPR020338">
    <property type="entry name" value="SMN_gemin7"/>
</dbReference>
<dbReference type="GO" id="GO:0034719">
    <property type="term" value="C:SMN-Sm protein complex"/>
    <property type="evidence" value="ECO:0007669"/>
    <property type="project" value="InterPro"/>
</dbReference>
<dbReference type="PANTHER" id="PTHR14679">
    <property type="entry name" value="GEM-ASSOCIATED PROTEIN 7"/>
    <property type="match status" value="1"/>
</dbReference>
<accession>A0AAN8K8V1</accession>
<evidence type="ECO:0000313" key="1">
    <source>
        <dbReference type="EMBL" id="KAK6186799.1"/>
    </source>
</evidence>
<comment type="caution">
    <text evidence="1">The sequence shown here is derived from an EMBL/GenBank/DDBJ whole genome shotgun (WGS) entry which is preliminary data.</text>
</comment>
<dbReference type="PANTHER" id="PTHR14679:SF1">
    <property type="entry name" value="GEM-ASSOCIATED PROTEIN 7"/>
    <property type="match status" value="1"/>
</dbReference>
<gene>
    <name evidence="1" type="ORF">SNE40_006070</name>
</gene>
<sequence length="89" mass="9995">MVMENISTCQDQRTLLREKFLRMLGSLNGKTAQIAMYEKALVQGILGPADVDFHHFQVCELKTPMGVLPDAILRTSDMISIKIENVDQS</sequence>
<dbReference type="Pfam" id="PF11095">
    <property type="entry name" value="Gemin7"/>
    <property type="match status" value="1"/>
</dbReference>
<dbReference type="GO" id="GO:0000387">
    <property type="term" value="P:spliceosomal snRNP assembly"/>
    <property type="evidence" value="ECO:0007669"/>
    <property type="project" value="TreeGrafter"/>
</dbReference>
<name>A0AAN8K8V1_PATCE</name>
<dbReference type="Proteomes" id="UP001347796">
    <property type="component" value="Unassembled WGS sequence"/>
</dbReference>
<organism evidence="1 2">
    <name type="scientific">Patella caerulea</name>
    <name type="common">Rayed Mediterranean limpet</name>
    <dbReference type="NCBI Taxonomy" id="87958"/>
    <lineage>
        <taxon>Eukaryota</taxon>
        <taxon>Metazoa</taxon>
        <taxon>Spiralia</taxon>
        <taxon>Lophotrochozoa</taxon>
        <taxon>Mollusca</taxon>
        <taxon>Gastropoda</taxon>
        <taxon>Patellogastropoda</taxon>
        <taxon>Patelloidea</taxon>
        <taxon>Patellidae</taxon>
        <taxon>Patella</taxon>
    </lineage>
</organism>